<reference evidence="1 2" key="1">
    <citation type="submission" date="2014-07" db="EMBL/GenBank/DDBJ databases">
        <title>Draft Genome Sequence of Gephyronic Acid Producer, Cystobacter violaceus Strain Cb vi76.</title>
        <authorList>
            <person name="Stevens D.C."/>
            <person name="Young J."/>
            <person name="Carmichael R."/>
            <person name="Tan J."/>
            <person name="Taylor R.E."/>
        </authorList>
    </citation>
    <scope>NUCLEOTIDE SEQUENCE [LARGE SCALE GENOMIC DNA]</scope>
    <source>
        <strain evidence="1 2">Cb vi76</strain>
    </source>
</reference>
<name>A0A084SXK1_9BACT</name>
<dbReference type="EMBL" id="JPMI01000064">
    <property type="protein sequence ID" value="KFA93186.1"/>
    <property type="molecule type" value="Genomic_DNA"/>
</dbReference>
<gene>
    <name evidence="1" type="ORF">Q664_10885</name>
</gene>
<dbReference type="AlphaFoldDB" id="A0A084SXK1"/>
<evidence type="ECO:0000313" key="2">
    <source>
        <dbReference type="Proteomes" id="UP000028547"/>
    </source>
</evidence>
<comment type="caution">
    <text evidence="1">The sequence shown here is derived from an EMBL/GenBank/DDBJ whole genome shotgun (WGS) entry which is preliminary data.</text>
</comment>
<sequence length="502" mass="53602">MKLLVLPPHRDVTCVPDAPEGWRVLDVARAFCQRVMAPELLSRAVETREREPATPQTMRELLLLRAALVLWKRGRADAHRPLRALGAVLTALSGAPSGVHVRLDDIELEGGTTERSADVLRIIQAPALYDEDLARAAEQFPGAERVRLWLEKDLQLPAAVKLAAACPASVPLEVAGPFAVTHRAVLATIPAFQRASFPEDVAPLRWRVVALGATEPEALTWVPEGARPPADGGPWAGHVPLRALLDTEALVSSGCRTAVVGFCSVDESGVVGSDGSRVPLEPLAAAVERLRAAGARVVAEWWVGAPGVDEAAHERTFALLGQRPVFDWVSGVRPFHWTRGRSGEDFAGLAVRFLAPPEDRDLARTVPFEAPGTVPHARQVELLTSLAGKLLQRAPLSPGRVAWASLHPPAPVATGGERIRLDGDCALVRLPATLDGVVKPSWYAANLRTGGVLAMDARLAPLVAGAEQPVTVGELFATLPEAQRGKVEAALVGRAVLERVHA</sequence>
<dbReference type="Proteomes" id="UP000028547">
    <property type="component" value="Unassembled WGS sequence"/>
</dbReference>
<organism evidence="1 2">
    <name type="scientific">Archangium violaceum Cb vi76</name>
    <dbReference type="NCBI Taxonomy" id="1406225"/>
    <lineage>
        <taxon>Bacteria</taxon>
        <taxon>Pseudomonadati</taxon>
        <taxon>Myxococcota</taxon>
        <taxon>Myxococcia</taxon>
        <taxon>Myxococcales</taxon>
        <taxon>Cystobacterineae</taxon>
        <taxon>Archangiaceae</taxon>
        <taxon>Archangium</taxon>
    </lineage>
</organism>
<evidence type="ECO:0000313" key="1">
    <source>
        <dbReference type="EMBL" id="KFA93186.1"/>
    </source>
</evidence>
<dbReference type="RefSeq" id="WP_043393117.1">
    <property type="nucleotide sequence ID" value="NZ_JPMI01000064.1"/>
</dbReference>
<accession>A0A084SXK1</accession>
<proteinExistence type="predicted"/>
<protein>
    <submittedName>
        <fullName evidence="1">Uncharacterized protein</fullName>
    </submittedName>
</protein>